<comment type="caution">
    <text evidence="2">The sequence shown here is derived from an EMBL/GenBank/DDBJ whole genome shotgun (WGS) entry which is preliminary data.</text>
</comment>
<keyword evidence="1" id="KW-0812">Transmembrane</keyword>
<gene>
    <name evidence="2" type="ORF">ASILVAE211_11670</name>
</gene>
<dbReference type="RefSeq" id="WP_227321487.1">
    <property type="nucleotide sequence ID" value="NZ_JAESVB010000004.1"/>
</dbReference>
<organism evidence="2 3">
    <name type="scientific">Acidisoma silvae</name>
    <dbReference type="NCBI Taxonomy" id="2802396"/>
    <lineage>
        <taxon>Bacteria</taxon>
        <taxon>Pseudomonadati</taxon>
        <taxon>Pseudomonadota</taxon>
        <taxon>Alphaproteobacteria</taxon>
        <taxon>Acetobacterales</taxon>
        <taxon>Acidocellaceae</taxon>
        <taxon>Acidisoma</taxon>
    </lineage>
</organism>
<dbReference type="AlphaFoldDB" id="A0A963YSZ3"/>
<feature type="transmembrane region" description="Helical" evidence="1">
    <location>
        <begin position="38"/>
        <end position="57"/>
    </location>
</feature>
<proteinExistence type="predicted"/>
<keyword evidence="3" id="KW-1185">Reference proteome</keyword>
<name>A0A963YSZ3_9PROT</name>
<dbReference type="EMBL" id="JAESVB010000004">
    <property type="protein sequence ID" value="MCB8875840.1"/>
    <property type="molecule type" value="Genomic_DNA"/>
</dbReference>
<keyword evidence="1" id="KW-1133">Transmembrane helix</keyword>
<evidence type="ECO:0000313" key="2">
    <source>
        <dbReference type="EMBL" id="MCB8875840.1"/>
    </source>
</evidence>
<reference evidence="2" key="1">
    <citation type="journal article" date="2021" name="Microorganisms">
        <title>Acidisoma silvae sp. nov. and Acidisomacellulosilytica sp. nov., Two Acidophilic Bacteria Isolated from Decaying Wood, Hydrolyzing Cellulose and Producing Poly-3-hydroxybutyrate.</title>
        <authorList>
            <person name="Mieszkin S."/>
            <person name="Pouder E."/>
            <person name="Uroz S."/>
            <person name="Simon-Colin C."/>
            <person name="Alain K."/>
        </authorList>
    </citation>
    <scope>NUCLEOTIDE SEQUENCE</scope>
    <source>
        <strain evidence="2">HW T2.11</strain>
    </source>
</reference>
<keyword evidence="1" id="KW-0472">Membrane</keyword>
<evidence type="ECO:0000313" key="3">
    <source>
        <dbReference type="Proteomes" id="UP000708298"/>
    </source>
</evidence>
<reference evidence="2" key="2">
    <citation type="submission" date="2021-01" db="EMBL/GenBank/DDBJ databases">
        <authorList>
            <person name="Mieszkin S."/>
            <person name="Pouder E."/>
            <person name="Alain K."/>
        </authorList>
    </citation>
    <scope>NUCLEOTIDE SEQUENCE</scope>
    <source>
        <strain evidence="2">HW T2.11</strain>
    </source>
</reference>
<evidence type="ECO:0000256" key="1">
    <source>
        <dbReference type="SAM" id="Phobius"/>
    </source>
</evidence>
<accession>A0A963YSZ3</accession>
<sequence length="139" mass="14553">MSDARHPVGPARIMTSLRAAVLPRQTGLAEPAPGWRPLLPALVLLFASVLAILLLVAQPERGQTQVAIVLPPWEGAMQAAAIVGRAGGRLVDSGGLPDVFIVASDRPDFIAALYRAGAWLVINPIAAHGCLSTPHNQGF</sequence>
<dbReference type="Proteomes" id="UP000708298">
    <property type="component" value="Unassembled WGS sequence"/>
</dbReference>
<protein>
    <submittedName>
        <fullName evidence="2">Uncharacterized protein</fullName>
    </submittedName>
</protein>